<evidence type="ECO:0000259" key="7">
    <source>
        <dbReference type="PROSITE" id="PS51918"/>
    </source>
</evidence>
<accession>N2AZY1</accession>
<dbReference type="Proteomes" id="UP000012589">
    <property type="component" value="Unassembled WGS sequence"/>
</dbReference>
<name>N2AZY1_9FIRM</name>
<dbReference type="PATRIC" id="fig|1235802.3.peg.1358"/>
<dbReference type="AlphaFoldDB" id="N2AZY1"/>
<comment type="caution">
    <text evidence="8">The sequence shown here is derived from an EMBL/GenBank/DDBJ whole genome shotgun (WGS) entry which is preliminary data.</text>
</comment>
<sequence length="331" mass="38320">MNLTERYQKKLDRMQTADAGLDGVLVQIEVTNACNHKCVFCPNADSRRKKKMIDFKLAQRVMRECAEFLGDDKRICFHMNGEPLLYKHLSELVRYSKELGYNYSFLTTNGSLADEKFLTELFEAGLDSIKFSINAGSKETYKKIHGADDYDHAINALKFSWEYRKKTQKDIKIFVSCVGIKDNYEELVQLNELAKQYSDEVVFYYPCSYAGQKTDQVEKMYCDMSKLPIKTFEIKHSAPCPVLWNSINVTCDGYLSLCCSEADNRLVIEDLNHMSVKDAWMGSKMQRVRKIHEQIQEGIIETTPCYSCITGKQYDENKIDMDLFELALRKQ</sequence>
<gene>
    <name evidence="8" type="ORF">C823_01270</name>
</gene>
<dbReference type="OrthoDB" id="9782387at2"/>
<dbReference type="Pfam" id="PF13186">
    <property type="entry name" value="SPASM"/>
    <property type="match status" value="1"/>
</dbReference>
<dbReference type="PROSITE" id="PS51918">
    <property type="entry name" value="RADICAL_SAM"/>
    <property type="match status" value="1"/>
</dbReference>
<dbReference type="STRING" id="1235802.C823_01270"/>
<dbReference type="Gene3D" id="3.20.20.70">
    <property type="entry name" value="Aldolase class I"/>
    <property type="match status" value="1"/>
</dbReference>
<proteinExistence type="predicted"/>
<dbReference type="SFLD" id="SFLDS00029">
    <property type="entry name" value="Radical_SAM"/>
    <property type="match status" value="1"/>
</dbReference>
<dbReference type="InterPro" id="IPR023885">
    <property type="entry name" value="4Fe4S-binding_SPASM_dom"/>
</dbReference>
<keyword evidence="6" id="KW-0411">Iron-sulfur</keyword>
<evidence type="ECO:0000256" key="3">
    <source>
        <dbReference type="ARBA" id="ARBA00022691"/>
    </source>
</evidence>
<dbReference type="SUPFAM" id="SSF102114">
    <property type="entry name" value="Radical SAM enzymes"/>
    <property type="match status" value="1"/>
</dbReference>
<keyword evidence="2" id="KW-0004">4Fe-4S</keyword>
<dbReference type="SFLD" id="SFLDG01387">
    <property type="entry name" value="BtrN-like_SPASM_domain_contain"/>
    <property type="match status" value="1"/>
</dbReference>
<organism evidence="8 9">
    <name type="scientific">Eubacterium plexicaudatum ASF492</name>
    <dbReference type="NCBI Taxonomy" id="1235802"/>
    <lineage>
        <taxon>Bacteria</taxon>
        <taxon>Bacillati</taxon>
        <taxon>Bacillota</taxon>
        <taxon>Clostridia</taxon>
        <taxon>Eubacteriales</taxon>
        <taxon>Eubacteriaceae</taxon>
        <taxon>Eubacterium</taxon>
    </lineage>
</organism>
<evidence type="ECO:0000313" key="8">
    <source>
        <dbReference type="EMBL" id="EMZ33731.1"/>
    </source>
</evidence>
<comment type="cofactor">
    <cofactor evidence="1">
        <name>[4Fe-4S] cluster</name>
        <dbReference type="ChEBI" id="CHEBI:49883"/>
    </cofactor>
</comment>
<reference evidence="8 9" key="1">
    <citation type="journal article" date="2014" name="Genome Announc.">
        <title>Draft genome sequences of the altered schaedler flora, a defined bacterial community from gnotobiotic mice.</title>
        <authorList>
            <person name="Wannemuehler M.J."/>
            <person name="Overstreet A.M."/>
            <person name="Ward D.V."/>
            <person name="Phillips G.J."/>
        </authorList>
    </citation>
    <scope>NUCLEOTIDE SEQUENCE [LARGE SCALE GENOMIC DNA]</scope>
    <source>
        <strain evidence="8 9">ASF492</strain>
    </source>
</reference>
<evidence type="ECO:0000256" key="1">
    <source>
        <dbReference type="ARBA" id="ARBA00001966"/>
    </source>
</evidence>
<feature type="domain" description="Radical SAM core" evidence="7">
    <location>
        <begin position="20"/>
        <end position="237"/>
    </location>
</feature>
<protein>
    <recommendedName>
        <fullName evidence="7">Radical SAM core domain-containing protein</fullName>
    </recommendedName>
</protein>
<dbReference type="InterPro" id="IPR006638">
    <property type="entry name" value="Elp3/MiaA/NifB-like_rSAM"/>
</dbReference>
<evidence type="ECO:0000256" key="2">
    <source>
        <dbReference type="ARBA" id="ARBA00022485"/>
    </source>
</evidence>
<evidence type="ECO:0000256" key="4">
    <source>
        <dbReference type="ARBA" id="ARBA00022723"/>
    </source>
</evidence>
<dbReference type="PANTHER" id="PTHR11228:SF7">
    <property type="entry name" value="PQQA PEPTIDE CYCLASE"/>
    <property type="match status" value="1"/>
</dbReference>
<dbReference type="InterPro" id="IPR058240">
    <property type="entry name" value="rSAM_sf"/>
</dbReference>
<keyword evidence="3" id="KW-0949">S-adenosyl-L-methionine</keyword>
<evidence type="ECO:0000256" key="6">
    <source>
        <dbReference type="ARBA" id="ARBA00023014"/>
    </source>
</evidence>
<dbReference type="SMART" id="SM00729">
    <property type="entry name" value="Elp3"/>
    <property type="match status" value="1"/>
</dbReference>
<dbReference type="Pfam" id="PF04055">
    <property type="entry name" value="Radical_SAM"/>
    <property type="match status" value="1"/>
</dbReference>
<evidence type="ECO:0000313" key="9">
    <source>
        <dbReference type="Proteomes" id="UP000012589"/>
    </source>
</evidence>
<dbReference type="CDD" id="cd21109">
    <property type="entry name" value="SPASM"/>
    <property type="match status" value="1"/>
</dbReference>
<keyword evidence="5" id="KW-0408">Iron</keyword>
<keyword evidence="4" id="KW-0479">Metal-binding</keyword>
<dbReference type="GO" id="GO:0051536">
    <property type="term" value="F:iron-sulfur cluster binding"/>
    <property type="evidence" value="ECO:0007669"/>
    <property type="project" value="UniProtKB-KW"/>
</dbReference>
<dbReference type="GO" id="GO:0046872">
    <property type="term" value="F:metal ion binding"/>
    <property type="evidence" value="ECO:0007669"/>
    <property type="project" value="UniProtKB-KW"/>
</dbReference>
<dbReference type="GO" id="GO:0003824">
    <property type="term" value="F:catalytic activity"/>
    <property type="evidence" value="ECO:0007669"/>
    <property type="project" value="InterPro"/>
</dbReference>
<dbReference type="InterPro" id="IPR034391">
    <property type="entry name" value="AdoMet-like_SPASM_containing"/>
</dbReference>
<keyword evidence="9" id="KW-1185">Reference proteome</keyword>
<dbReference type="InterPro" id="IPR050377">
    <property type="entry name" value="Radical_SAM_PqqE_MftC-like"/>
</dbReference>
<dbReference type="EMBL" id="AQFT01000039">
    <property type="protein sequence ID" value="EMZ33731.1"/>
    <property type="molecule type" value="Genomic_DNA"/>
</dbReference>
<dbReference type="eggNOG" id="COG0535">
    <property type="taxonomic scope" value="Bacteria"/>
</dbReference>
<dbReference type="InterPro" id="IPR013785">
    <property type="entry name" value="Aldolase_TIM"/>
</dbReference>
<dbReference type="PANTHER" id="PTHR11228">
    <property type="entry name" value="RADICAL SAM DOMAIN PROTEIN"/>
    <property type="match status" value="1"/>
</dbReference>
<dbReference type="HOGENOM" id="CLU_009273_1_2_9"/>
<evidence type="ECO:0000256" key="5">
    <source>
        <dbReference type="ARBA" id="ARBA00023004"/>
    </source>
</evidence>
<dbReference type="CDD" id="cd01335">
    <property type="entry name" value="Radical_SAM"/>
    <property type="match status" value="1"/>
</dbReference>
<dbReference type="InterPro" id="IPR007197">
    <property type="entry name" value="rSAM"/>
</dbReference>
<dbReference type="SFLD" id="SFLDG01067">
    <property type="entry name" value="SPASM/twitch_domain_containing"/>
    <property type="match status" value="1"/>
</dbReference>